<reference evidence="3" key="2">
    <citation type="journal article" date="2013" name="Nat. Commun.">
        <title>Genome of the Chinese tree shrew.</title>
        <authorList>
            <person name="Fan Y."/>
            <person name="Huang Z.Y."/>
            <person name="Cao C.C."/>
            <person name="Chen C.S."/>
            <person name="Chen Y.X."/>
            <person name="Fan D.D."/>
            <person name="He J."/>
            <person name="Hou H.L."/>
            <person name="Hu L."/>
            <person name="Hu X.T."/>
            <person name="Jiang X.T."/>
            <person name="Lai R."/>
            <person name="Lang Y.S."/>
            <person name="Liang B."/>
            <person name="Liao S.G."/>
            <person name="Mu D."/>
            <person name="Ma Y.Y."/>
            <person name="Niu Y.Y."/>
            <person name="Sun X.Q."/>
            <person name="Xia J.Q."/>
            <person name="Xiao J."/>
            <person name="Xiong Z.Q."/>
            <person name="Xu L."/>
            <person name="Yang L."/>
            <person name="Zhang Y."/>
            <person name="Zhao W."/>
            <person name="Zhao X.D."/>
            <person name="Zheng Y.T."/>
            <person name="Zhou J.M."/>
            <person name="Zhu Y.B."/>
            <person name="Zhang G.J."/>
            <person name="Wang J."/>
            <person name="Yao Y.G."/>
        </authorList>
    </citation>
    <scope>NUCLEOTIDE SEQUENCE [LARGE SCALE GENOMIC DNA]</scope>
</reference>
<reference evidence="3" key="1">
    <citation type="submission" date="2012-07" db="EMBL/GenBank/DDBJ databases">
        <title>Genome of the Chinese tree shrew, a rising model animal genetically related to primates.</title>
        <authorList>
            <person name="Zhang G."/>
            <person name="Fan Y."/>
            <person name="Yao Y."/>
            <person name="Huang Z."/>
        </authorList>
    </citation>
    <scope>NUCLEOTIDE SEQUENCE [LARGE SCALE GENOMIC DNA]</scope>
</reference>
<evidence type="ECO:0000256" key="1">
    <source>
        <dbReference type="SAM" id="Phobius"/>
    </source>
</evidence>
<evidence type="ECO:0000313" key="2">
    <source>
        <dbReference type="EMBL" id="ELW51945.1"/>
    </source>
</evidence>
<sequence>MCGKCLGQRGAHVLLITVIAIVAMICSSAVQTEGVTAFAKVNGKWDALRSQAVPYNHFLRVDGNDMLMRTATLSAEHAPSYTRVPVLPPVLGGLLLTTEEWSGLFPRVVPAPPDPPLLTQVQLSTYPA</sequence>
<evidence type="ECO:0000313" key="3">
    <source>
        <dbReference type="Proteomes" id="UP000011518"/>
    </source>
</evidence>
<keyword evidence="1" id="KW-1133">Transmembrane helix</keyword>
<organism evidence="2 3">
    <name type="scientific">Tupaia chinensis</name>
    <name type="common">Chinese tree shrew</name>
    <name type="synonym">Tupaia belangeri chinensis</name>
    <dbReference type="NCBI Taxonomy" id="246437"/>
    <lineage>
        <taxon>Eukaryota</taxon>
        <taxon>Metazoa</taxon>
        <taxon>Chordata</taxon>
        <taxon>Craniata</taxon>
        <taxon>Vertebrata</taxon>
        <taxon>Euteleostomi</taxon>
        <taxon>Mammalia</taxon>
        <taxon>Eutheria</taxon>
        <taxon>Euarchontoglires</taxon>
        <taxon>Scandentia</taxon>
        <taxon>Tupaiidae</taxon>
        <taxon>Tupaia</taxon>
    </lineage>
</organism>
<dbReference type="Proteomes" id="UP000011518">
    <property type="component" value="Unassembled WGS sequence"/>
</dbReference>
<keyword evidence="3" id="KW-1185">Reference proteome</keyword>
<proteinExistence type="predicted"/>
<keyword evidence="1" id="KW-0812">Transmembrane</keyword>
<name>L9JN73_TUPCH</name>
<feature type="transmembrane region" description="Helical" evidence="1">
    <location>
        <begin position="12"/>
        <end position="30"/>
    </location>
</feature>
<keyword evidence="1" id="KW-0472">Membrane</keyword>
<dbReference type="EMBL" id="KB320962">
    <property type="protein sequence ID" value="ELW51945.1"/>
    <property type="molecule type" value="Genomic_DNA"/>
</dbReference>
<accession>L9JN73</accession>
<protein>
    <submittedName>
        <fullName evidence="2">Uncharacterized protein</fullName>
    </submittedName>
</protein>
<dbReference type="AlphaFoldDB" id="L9JN73"/>
<gene>
    <name evidence="2" type="ORF">TREES_T100016169</name>
</gene>
<dbReference type="InParanoid" id="L9JN73"/>